<gene>
    <name evidence="2" type="ORF">MKP09_08590</name>
</gene>
<dbReference type="PANTHER" id="PTHR43267">
    <property type="entry name" value="TRNA THREONYLCARBAMOYLADENOSINE DEHYDRATASE"/>
    <property type="match status" value="1"/>
</dbReference>
<evidence type="ECO:0000313" key="3">
    <source>
        <dbReference type="Proteomes" id="UP001202248"/>
    </source>
</evidence>
<dbReference type="Gene3D" id="3.40.50.720">
    <property type="entry name" value="NAD(P)-binding Rossmann-like Domain"/>
    <property type="match status" value="1"/>
</dbReference>
<dbReference type="InterPro" id="IPR035985">
    <property type="entry name" value="Ubiquitin-activating_enz"/>
</dbReference>
<feature type="domain" description="THIF-type NAD/FAD binding fold" evidence="1">
    <location>
        <begin position="5"/>
        <end position="120"/>
    </location>
</feature>
<proteinExistence type="predicted"/>
<dbReference type="InterPro" id="IPR045886">
    <property type="entry name" value="ThiF/MoeB/HesA"/>
</dbReference>
<dbReference type="PANTHER" id="PTHR43267:SF1">
    <property type="entry name" value="TRNA THREONYLCARBAMOYLADENOSINE DEHYDRATASE"/>
    <property type="match status" value="1"/>
</dbReference>
<dbReference type="SUPFAM" id="SSF69572">
    <property type="entry name" value="Activating enzymes of the ubiquitin-like proteins"/>
    <property type="match status" value="1"/>
</dbReference>
<dbReference type="Proteomes" id="UP001202248">
    <property type="component" value="Unassembled WGS sequence"/>
</dbReference>
<comment type="caution">
    <text evidence="2">The sequence shown here is derived from an EMBL/GenBank/DDBJ whole genome shotgun (WGS) entry which is preliminary data.</text>
</comment>
<reference evidence="2 3" key="1">
    <citation type="submission" date="2022-02" db="EMBL/GenBank/DDBJ databases">
        <authorList>
            <person name="Min J."/>
        </authorList>
    </citation>
    <scope>NUCLEOTIDE SEQUENCE [LARGE SCALE GENOMIC DNA]</scope>
    <source>
        <strain evidence="2 3">GR10-1</strain>
    </source>
</reference>
<organism evidence="2 3">
    <name type="scientific">Niabella ginsengisoli</name>
    <dbReference type="NCBI Taxonomy" id="522298"/>
    <lineage>
        <taxon>Bacteria</taxon>
        <taxon>Pseudomonadati</taxon>
        <taxon>Bacteroidota</taxon>
        <taxon>Chitinophagia</taxon>
        <taxon>Chitinophagales</taxon>
        <taxon>Chitinophagaceae</taxon>
        <taxon>Niabella</taxon>
    </lineage>
</organism>
<name>A0ABS9SHX4_9BACT</name>
<protein>
    <submittedName>
        <fullName evidence="2">ThiF family adenylyltransferase</fullName>
    </submittedName>
</protein>
<keyword evidence="3" id="KW-1185">Reference proteome</keyword>
<dbReference type="InterPro" id="IPR000594">
    <property type="entry name" value="ThiF_NAD_FAD-bd"/>
</dbReference>
<evidence type="ECO:0000313" key="2">
    <source>
        <dbReference type="EMBL" id="MCH5597957.1"/>
    </source>
</evidence>
<dbReference type="RefSeq" id="WP_240827307.1">
    <property type="nucleotide sequence ID" value="NZ_JAKWBL010000001.1"/>
</dbReference>
<keyword evidence="2" id="KW-0548">Nucleotidyltransferase</keyword>
<evidence type="ECO:0000259" key="1">
    <source>
        <dbReference type="Pfam" id="PF00899"/>
    </source>
</evidence>
<keyword evidence="2" id="KW-0808">Transferase</keyword>
<sequence length="150" mass="16873">MEERYNRNQIHIDEGSQELIKGCKILIAGCGIGSYIAECLLRMGFERLTIIDGDTVELSNLNRQNYDEADIDDNKAVALFKRLQAINSQAAIEVIPHYLTADNLKRIKIDHDVAVNALDFSSDVPFYLMKFVAGEIFLLSTHIIWAGRAS</sequence>
<dbReference type="EMBL" id="JAKWBL010000001">
    <property type="protein sequence ID" value="MCH5597957.1"/>
    <property type="molecule type" value="Genomic_DNA"/>
</dbReference>
<dbReference type="GO" id="GO:0016779">
    <property type="term" value="F:nucleotidyltransferase activity"/>
    <property type="evidence" value="ECO:0007669"/>
    <property type="project" value="UniProtKB-KW"/>
</dbReference>
<accession>A0ABS9SHX4</accession>
<dbReference type="Pfam" id="PF00899">
    <property type="entry name" value="ThiF"/>
    <property type="match status" value="1"/>
</dbReference>